<dbReference type="GO" id="GO:0022857">
    <property type="term" value="F:transmembrane transporter activity"/>
    <property type="evidence" value="ECO:0007669"/>
    <property type="project" value="InterPro"/>
</dbReference>
<evidence type="ECO:0000256" key="6">
    <source>
        <dbReference type="SAM" id="Phobius"/>
    </source>
</evidence>
<evidence type="ECO:0000256" key="2">
    <source>
        <dbReference type="ARBA" id="ARBA00022448"/>
    </source>
</evidence>
<sequence length="439" mass="46791">MVVSRVCGTEQNPLAGSEAGMKALYRRVTLRVIPLLIVLYFTAFLDRVNVSFASITMNRDLGIGESAFGLAAGVFFIGYLVFSLPSNLMLERFGARRWIGIIMVALGLLSCATAFIHTASTYIVLRFMIGAAEAGFFPGVILYLTLWLPASVRASLMALFTLSIPLSNVIGAPLSAAILSLNGRGGLQGWQWLFLMEGCPAIVLGCAVPFLLAARPQEVSWLTTDESRALGDAIAREETLAPSGDGVTFSFGQWFALFRSGLIYFFLMVGLYELSFWIPRILHDRGVPAAELGWKTAIPFAVGGLGMVLWSRFSDRSGRGQMQLAFAFIVGASGLVLAGVGTGWLPAVAGLSITSIGVLAGMPIFWAWVTAGMGAERAFAIAGINSIGNIGGFLGPYLTGMILEHTHSFRPGMWLTAACLLCGAGLTSVTSKRPGHLAV</sequence>
<dbReference type="PROSITE" id="PS50850">
    <property type="entry name" value="MFS"/>
    <property type="match status" value="1"/>
</dbReference>
<dbReference type="EMBL" id="CP002482">
    <property type="protein sequence ID" value="ADW71110.1"/>
    <property type="molecule type" value="Genomic_DNA"/>
</dbReference>
<organism evidence="9">
    <name type="scientific">Granulicella tundricola (strain ATCC BAA-1859 / DSM 23138 / MP5ACTX9)</name>
    <dbReference type="NCBI Taxonomy" id="1198114"/>
    <lineage>
        <taxon>Bacteria</taxon>
        <taxon>Pseudomonadati</taxon>
        <taxon>Acidobacteriota</taxon>
        <taxon>Terriglobia</taxon>
        <taxon>Terriglobales</taxon>
        <taxon>Acidobacteriaceae</taxon>
        <taxon>Granulicella</taxon>
    </lineage>
</organism>
<keyword evidence="8" id="KW-0614">Plasmid</keyword>
<dbReference type="Gene3D" id="1.20.1250.20">
    <property type="entry name" value="MFS general substrate transporter like domains"/>
    <property type="match status" value="2"/>
</dbReference>
<feature type="transmembrane region" description="Helical" evidence="6">
    <location>
        <begin position="98"/>
        <end position="117"/>
    </location>
</feature>
<dbReference type="Proteomes" id="UP000000343">
    <property type="component" value="Plasmid pACIX902"/>
</dbReference>
<dbReference type="FunFam" id="1.20.1250.20:FF:000018">
    <property type="entry name" value="MFS transporter permease"/>
    <property type="match status" value="1"/>
</dbReference>
<name>E8X701_GRATM</name>
<keyword evidence="4 6" id="KW-1133">Transmembrane helix</keyword>
<gene>
    <name evidence="8" type="ordered locus">AciX9_3824</name>
</gene>
<dbReference type="HOGENOM" id="CLU_001265_0_0_0"/>
<feature type="transmembrane region" description="Helical" evidence="6">
    <location>
        <begin position="262"/>
        <end position="282"/>
    </location>
</feature>
<dbReference type="KEGG" id="acm:AciX9_3824"/>
<keyword evidence="2" id="KW-0813">Transport</keyword>
<dbReference type="AlphaFoldDB" id="E8X701"/>
<dbReference type="InterPro" id="IPR036259">
    <property type="entry name" value="MFS_trans_sf"/>
</dbReference>
<feature type="transmembrane region" description="Helical" evidence="6">
    <location>
        <begin position="156"/>
        <end position="178"/>
    </location>
</feature>
<evidence type="ECO:0000313" key="8">
    <source>
        <dbReference type="EMBL" id="ADW71110.1"/>
    </source>
</evidence>
<dbReference type="InterPro" id="IPR020846">
    <property type="entry name" value="MFS_dom"/>
</dbReference>
<dbReference type="SUPFAM" id="SSF103473">
    <property type="entry name" value="MFS general substrate transporter"/>
    <property type="match status" value="1"/>
</dbReference>
<geneLocation type="plasmid" evidence="8 9">
    <name>pACIX902</name>
</geneLocation>
<dbReference type="PANTHER" id="PTHR43791">
    <property type="entry name" value="PERMEASE-RELATED"/>
    <property type="match status" value="1"/>
</dbReference>
<comment type="subcellular location">
    <subcellularLocation>
        <location evidence="1">Membrane</location>
        <topology evidence="1">Multi-pass membrane protein</topology>
    </subcellularLocation>
</comment>
<evidence type="ECO:0000256" key="3">
    <source>
        <dbReference type="ARBA" id="ARBA00022692"/>
    </source>
</evidence>
<keyword evidence="3 6" id="KW-0812">Transmembrane</keyword>
<feature type="transmembrane region" description="Helical" evidence="6">
    <location>
        <begin position="66"/>
        <end position="86"/>
    </location>
</feature>
<dbReference type="Pfam" id="PF07690">
    <property type="entry name" value="MFS_1"/>
    <property type="match status" value="1"/>
</dbReference>
<feature type="transmembrane region" description="Helical" evidence="6">
    <location>
        <begin position="378"/>
        <end position="399"/>
    </location>
</feature>
<keyword evidence="5 6" id="KW-0472">Membrane</keyword>
<feature type="transmembrane region" description="Helical" evidence="6">
    <location>
        <begin position="411"/>
        <end position="429"/>
    </location>
</feature>
<feature type="transmembrane region" description="Helical" evidence="6">
    <location>
        <begin position="294"/>
        <end position="313"/>
    </location>
</feature>
<dbReference type="GO" id="GO:0016020">
    <property type="term" value="C:membrane"/>
    <property type="evidence" value="ECO:0007669"/>
    <property type="project" value="UniProtKB-SubCell"/>
</dbReference>
<evidence type="ECO:0000259" key="7">
    <source>
        <dbReference type="PROSITE" id="PS50850"/>
    </source>
</evidence>
<feature type="transmembrane region" description="Helical" evidence="6">
    <location>
        <begin position="190"/>
        <end position="212"/>
    </location>
</feature>
<feature type="domain" description="Major facilitator superfamily (MFS) profile" evidence="7">
    <location>
        <begin position="32"/>
        <end position="435"/>
    </location>
</feature>
<evidence type="ECO:0000256" key="4">
    <source>
        <dbReference type="ARBA" id="ARBA00022989"/>
    </source>
</evidence>
<evidence type="ECO:0000256" key="5">
    <source>
        <dbReference type="ARBA" id="ARBA00023136"/>
    </source>
</evidence>
<reference evidence="9" key="1">
    <citation type="submission" date="2011-01" db="EMBL/GenBank/DDBJ databases">
        <title>Complete sequence of plasmid2 of Acidobacterium sp. MP5ACTX9.</title>
        <authorList>
            <consortium name="US DOE Joint Genome Institute"/>
            <person name="Lucas S."/>
            <person name="Copeland A."/>
            <person name="Lapidus A."/>
            <person name="Cheng J.-F."/>
            <person name="Goodwin L."/>
            <person name="Pitluck S."/>
            <person name="Teshima H."/>
            <person name="Detter J.C."/>
            <person name="Han C."/>
            <person name="Tapia R."/>
            <person name="Land M."/>
            <person name="Hauser L."/>
            <person name="Kyrpides N."/>
            <person name="Ivanova N."/>
            <person name="Ovchinnikova G."/>
            <person name="Pagani I."/>
            <person name="Rawat S.R."/>
            <person name="Mannisto M."/>
            <person name="Haggblom M.M."/>
            <person name="Woyke T."/>
        </authorList>
    </citation>
    <scope>NUCLEOTIDE SEQUENCE [LARGE SCALE GENOMIC DNA]</scope>
    <source>
        <strain evidence="9">MP5ACTX9</strain>
        <plasmid evidence="9">Plasmid pACIX902</plasmid>
    </source>
</reference>
<protein>
    <submittedName>
        <fullName evidence="8">Major facilitator superfamily MFS_1</fullName>
    </submittedName>
</protein>
<dbReference type="CDD" id="cd17319">
    <property type="entry name" value="MFS_ExuT_GudP_like"/>
    <property type="match status" value="1"/>
</dbReference>
<proteinExistence type="predicted"/>
<dbReference type="InterPro" id="IPR011701">
    <property type="entry name" value="MFS"/>
</dbReference>
<feature type="transmembrane region" description="Helical" evidence="6">
    <location>
        <begin position="123"/>
        <end position="144"/>
    </location>
</feature>
<evidence type="ECO:0000256" key="1">
    <source>
        <dbReference type="ARBA" id="ARBA00004141"/>
    </source>
</evidence>
<feature type="transmembrane region" description="Helical" evidence="6">
    <location>
        <begin position="325"/>
        <end position="345"/>
    </location>
</feature>
<keyword evidence="9" id="KW-1185">Reference proteome</keyword>
<feature type="transmembrane region" description="Helical" evidence="6">
    <location>
        <begin position="28"/>
        <end position="46"/>
    </location>
</feature>
<dbReference type="PANTHER" id="PTHR43791:SF36">
    <property type="entry name" value="TRANSPORTER, PUTATIVE (AFU_ORTHOLOGUE AFUA_6G08340)-RELATED"/>
    <property type="match status" value="1"/>
</dbReference>
<feature type="transmembrane region" description="Helical" evidence="6">
    <location>
        <begin position="351"/>
        <end position="371"/>
    </location>
</feature>
<accession>E8X701</accession>
<evidence type="ECO:0000313" key="9">
    <source>
        <dbReference type="Proteomes" id="UP000000343"/>
    </source>
</evidence>